<feature type="compositionally biased region" description="Polar residues" evidence="1">
    <location>
        <begin position="263"/>
        <end position="300"/>
    </location>
</feature>
<feature type="domain" description="DUF6536" evidence="3">
    <location>
        <begin position="389"/>
        <end position="538"/>
    </location>
</feature>
<feature type="transmembrane region" description="Helical" evidence="2">
    <location>
        <begin position="813"/>
        <end position="835"/>
    </location>
</feature>
<feature type="compositionally biased region" description="Basic and acidic residues" evidence="1">
    <location>
        <begin position="225"/>
        <end position="236"/>
    </location>
</feature>
<dbReference type="EMBL" id="ML119052">
    <property type="protein sequence ID" value="ROT41134.1"/>
    <property type="molecule type" value="Genomic_DNA"/>
</dbReference>
<evidence type="ECO:0000256" key="2">
    <source>
        <dbReference type="SAM" id="Phobius"/>
    </source>
</evidence>
<sequence>MTPVPRGGGVPLYAVAADIRPDHTPTWPIAHGPSPIAWCSRNQNLQLLYFTFSFRATRNKWAWLVFLATEAWPTHQQAAPCTPLLTFGPLTSQGIMYTYPLLLRGLHILRIPDASPSLLLPLKLDFPLPCGGRNHLVDFDHPLLTTHPPGRWLSLSFDIRLHDLPLAASFLLGFAPEAPEWVVYHYFSVSSRDRRTARRFSQLEVSPAMDGIFSSPSHRHSRDRHTRDDDSNHNQADKSSAATEQPSISHHRQTIQWPFVRSPNDSESDTSISSFRPLHSTQHTQSRRATWQGNRPNSAGTILDSIVPDYIINYLRGETPESVARRIEERRHPNPEDIAAQLRRTGGFYDSDSPHDQARRAMSPAQLEKAAPNDDGHRARGLRRWIIGWKGGVILNAATGALILLPTVVFFVTALSRHQGGEARLLEGSCELVRRLDFGLHAALNFFVVVVLMGANYAYQVLTSPTRVEVDMAHARKKWLDIGIPSLRNLAFVAKRRAVLATTLLVAGVVTPVMYNAVIITKHFVPAHSILVVAESFLDGAPFSNATTHNGAGLDRSDILALQDSAQQQQQQQQRQQQQPNTLTNLTTADCLDSLRNPVQVEFEAVLLIVDVSPPSSSLLETLAPASALAGRMGPNTLRLPVSPDGYPIQYCLAQLSTAQPTCALDTNDAALGTVTLLILTIIVAGASILASKSFQPLATLGDALSSFLERRDTSTHGACLLTKSEIKQGRWASREARYYSPRTHRWFQTPSAARWILWSLSWVMPTGLAGAALGFSLRNANGGLDNPLNILPSASATPSATTATWTIFLDPAIPVLGLSLLSALPHLLLGILYLSTNALLSTYFLSHELSAYATPFAFLPFRTSAPNPRDAQTTSLFLTLPRPYSWLLLFLFAPFSIFLSASLRPVLTVFSSPTKTTTSTQQQHDYHLPSLVAVPTSILVVLSLLFVILGTVVLLGFRRADSTPAAHADGAPAGNPLVLPNGSCSAVISSRCRRIPGDKDAATGKATWGVIRAATRMEPGLTGFYTSGVERVKVGLKLLQIDGTDECRLDLLHTFVTEPKAGEKGLKK</sequence>
<feature type="transmembrane region" description="Helical" evidence="2">
    <location>
        <begin position="498"/>
        <end position="518"/>
    </location>
</feature>
<evidence type="ECO:0000256" key="1">
    <source>
        <dbReference type="SAM" id="MobiDB-lite"/>
    </source>
</evidence>
<dbReference type="OrthoDB" id="5429634at2759"/>
<feature type="transmembrane region" description="Helical" evidence="2">
    <location>
        <begin position="393"/>
        <end position="418"/>
    </location>
</feature>
<dbReference type="PANTHER" id="PTHR35395">
    <property type="entry name" value="DUF6536 DOMAIN-CONTAINING PROTEIN"/>
    <property type="match status" value="1"/>
</dbReference>
<keyword evidence="2" id="KW-0812">Transmembrane</keyword>
<evidence type="ECO:0000313" key="4">
    <source>
        <dbReference type="EMBL" id="ROT41134.1"/>
    </source>
</evidence>
<dbReference type="InterPro" id="IPR046623">
    <property type="entry name" value="DUF6536"/>
</dbReference>
<dbReference type="Proteomes" id="UP000272025">
    <property type="component" value="Unassembled WGS sequence"/>
</dbReference>
<proteinExistence type="predicted"/>
<keyword evidence="2" id="KW-0472">Membrane</keyword>
<dbReference type="RefSeq" id="XP_028468940.1">
    <property type="nucleotide sequence ID" value="XM_028614850.1"/>
</dbReference>
<feature type="region of interest" description="Disordered" evidence="1">
    <location>
        <begin position="347"/>
        <end position="376"/>
    </location>
</feature>
<accession>A0A3N2Q2Y7</accession>
<feature type="transmembrane region" description="Helical" evidence="2">
    <location>
        <begin position="885"/>
        <end position="904"/>
    </location>
</feature>
<evidence type="ECO:0000259" key="3">
    <source>
        <dbReference type="Pfam" id="PF20163"/>
    </source>
</evidence>
<feature type="transmembrane region" description="Helical" evidence="2">
    <location>
        <begin position="939"/>
        <end position="958"/>
    </location>
</feature>
<dbReference type="Pfam" id="PF20163">
    <property type="entry name" value="DUF6536"/>
    <property type="match status" value="1"/>
</dbReference>
<evidence type="ECO:0000313" key="5">
    <source>
        <dbReference type="Proteomes" id="UP000272025"/>
    </source>
</evidence>
<keyword evidence="2" id="KW-1133">Transmembrane helix</keyword>
<organism evidence="4 5">
    <name type="scientific">Sodiomyces alkalinus (strain CBS 110278 / VKM F-3762 / F11)</name>
    <name type="common">Alkaliphilic filamentous fungus</name>
    <dbReference type="NCBI Taxonomy" id="1314773"/>
    <lineage>
        <taxon>Eukaryota</taxon>
        <taxon>Fungi</taxon>
        <taxon>Dikarya</taxon>
        <taxon>Ascomycota</taxon>
        <taxon>Pezizomycotina</taxon>
        <taxon>Sordariomycetes</taxon>
        <taxon>Hypocreomycetidae</taxon>
        <taxon>Glomerellales</taxon>
        <taxon>Plectosphaerellaceae</taxon>
        <taxon>Sodiomyces</taxon>
    </lineage>
</organism>
<gene>
    <name evidence="4" type="ORF">SODALDRAFT_376843</name>
</gene>
<dbReference type="STRING" id="1314773.A0A3N2Q2Y7"/>
<dbReference type="AlphaFoldDB" id="A0A3N2Q2Y7"/>
<feature type="transmembrane region" description="Helical" evidence="2">
    <location>
        <begin position="756"/>
        <end position="778"/>
    </location>
</feature>
<feature type="region of interest" description="Disordered" evidence="1">
    <location>
        <begin position="209"/>
        <end position="302"/>
    </location>
</feature>
<feature type="transmembrane region" description="Helical" evidence="2">
    <location>
        <begin position="438"/>
        <end position="459"/>
    </location>
</feature>
<reference evidence="4 5" key="1">
    <citation type="journal article" date="2018" name="Mol. Ecol.">
        <title>The obligate alkalophilic soda-lake fungus Sodiomyces alkalinus has shifted to a protein diet.</title>
        <authorList>
            <person name="Grum-Grzhimaylo A.A."/>
            <person name="Falkoski D.L."/>
            <person name="van den Heuvel J."/>
            <person name="Valero-Jimenez C.A."/>
            <person name="Min B."/>
            <person name="Choi I.G."/>
            <person name="Lipzen A."/>
            <person name="Daum C.G."/>
            <person name="Aanen D.K."/>
            <person name="Tsang A."/>
            <person name="Henrissat B."/>
            <person name="Bilanenko E.N."/>
            <person name="de Vries R.P."/>
            <person name="van Kan J.A.L."/>
            <person name="Grigoriev I.V."/>
            <person name="Debets A.J.M."/>
        </authorList>
    </citation>
    <scope>NUCLEOTIDE SEQUENCE [LARGE SCALE GENOMIC DNA]</scope>
    <source>
        <strain evidence="4 5">F11</strain>
    </source>
</reference>
<name>A0A3N2Q2Y7_SODAK</name>
<dbReference type="PANTHER" id="PTHR35395:SF1">
    <property type="entry name" value="DUF6536 DOMAIN-CONTAINING PROTEIN"/>
    <property type="match status" value="1"/>
</dbReference>
<protein>
    <recommendedName>
        <fullName evidence="3">DUF6536 domain-containing protein</fullName>
    </recommendedName>
</protein>
<feature type="compositionally biased region" description="Polar residues" evidence="1">
    <location>
        <begin position="237"/>
        <end position="248"/>
    </location>
</feature>
<keyword evidence="5" id="KW-1185">Reference proteome</keyword>
<dbReference type="GeneID" id="39583327"/>
<feature type="transmembrane region" description="Helical" evidence="2">
    <location>
        <begin position="670"/>
        <end position="691"/>
    </location>
</feature>